<protein>
    <submittedName>
        <fullName evidence="2">Methyltransferase</fullName>
    </submittedName>
</protein>
<name>A0A0M2UPT2_9BACT</name>
<dbReference type="InterPro" id="IPR001173">
    <property type="entry name" value="Glyco_trans_2-like"/>
</dbReference>
<organism evidence="2 3">
    <name type="scientific">Candidatus Brocadia fulgida</name>
    <dbReference type="NCBI Taxonomy" id="380242"/>
    <lineage>
        <taxon>Bacteria</taxon>
        <taxon>Pseudomonadati</taxon>
        <taxon>Planctomycetota</taxon>
        <taxon>Candidatus Brocadiia</taxon>
        <taxon>Candidatus Brocadiales</taxon>
        <taxon>Candidatus Brocadiaceae</taxon>
        <taxon>Candidatus Brocadia</taxon>
    </lineage>
</organism>
<reference evidence="2 3" key="1">
    <citation type="journal article" date="2013" name="BMC Microbiol.">
        <title>Identification of the type II cytochrome c maturation pathway in anammox bacteria by comparative genomics.</title>
        <authorList>
            <person name="Ferousi C."/>
            <person name="Speth D.R."/>
            <person name="Reimann J."/>
            <person name="Op den Camp H.J."/>
            <person name="Allen J.W."/>
            <person name="Keltjens J.T."/>
            <person name="Jetten M.S."/>
        </authorList>
    </citation>
    <scope>NUCLEOTIDE SEQUENCE [LARGE SCALE GENOMIC DNA]</scope>
    <source>
        <strain evidence="2">RU1</strain>
    </source>
</reference>
<dbReference type="PATRIC" id="fig|380242.3.peg.3951"/>
<sequence>MELAPISLFVYNRLWHTQQTIEALKKNYLASESELIIFSDGPKSEADRENVLMVRNYAKTISGFKNVTIIERELNFGLAQSIIKGVTEVVGKYGRIIVLEDDMVTSTFFLKFMNESLEFYRDKEKVISIHGYIYPVKIELPETFFLRGADCWGWATWKRGWDLFEADGRKLLDEIKRSGLQKKFDIKGAYPYSEMLKDQINGKNDSWAIRWYASAFVKDRLTLYPGRSLIRNIGTDGSGTHCGMIGVYDTYVSVSSVRTGNIRIEENCHALREVEKYFKSIGPDIMGRLKGILVKVFK</sequence>
<dbReference type="Pfam" id="PF00535">
    <property type="entry name" value="Glycos_transf_2"/>
    <property type="match status" value="1"/>
</dbReference>
<keyword evidence="2" id="KW-0808">Transferase</keyword>
<gene>
    <name evidence="2" type="ORF">BROFUL_03205</name>
</gene>
<feature type="domain" description="Glycosyltransferase 2-like" evidence="1">
    <location>
        <begin position="10"/>
        <end position="105"/>
    </location>
</feature>
<dbReference type="GO" id="GO:0032259">
    <property type="term" value="P:methylation"/>
    <property type="evidence" value="ECO:0007669"/>
    <property type="project" value="UniProtKB-KW"/>
</dbReference>
<evidence type="ECO:0000259" key="1">
    <source>
        <dbReference type="Pfam" id="PF00535"/>
    </source>
</evidence>
<dbReference type="EMBL" id="LAQJ01000293">
    <property type="protein sequence ID" value="KKO18103.1"/>
    <property type="molecule type" value="Genomic_DNA"/>
</dbReference>
<dbReference type="AlphaFoldDB" id="A0A0M2UPT2"/>
<evidence type="ECO:0000313" key="2">
    <source>
        <dbReference type="EMBL" id="KKO18103.1"/>
    </source>
</evidence>
<accession>A0A0M2UPT2</accession>
<comment type="caution">
    <text evidence="2">The sequence shown here is derived from an EMBL/GenBank/DDBJ whole genome shotgun (WGS) entry which is preliminary data.</text>
</comment>
<keyword evidence="2" id="KW-0489">Methyltransferase</keyword>
<dbReference type="GO" id="GO:0008168">
    <property type="term" value="F:methyltransferase activity"/>
    <property type="evidence" value="ECO:0007669"/>
    <property type="project" value="UniProtKB-KW"/>
</dbReference>
<dbReference type="SUPFAM" id="SSF53448">
    <property type="entry name" value="Nucleotide-diphospho-sugar transferases"/>
    <property type="match status" value="1"/>
</dbReference>
<dbReference type="Gene3D" id="3.90.550.10">
    <property type="entry name" value="Spore Coat Polysaccharide Biosynthesis Protein SpsA, Chain A"/>
    <property type="match status" value="1"/>
</dbReference>
<dbReference type="InterPro" id="IPR029044">
    <property type="entry name" value="Nucleotide-diphossugar_trans"/>
</dbReference>
<proteinExistence type="predicted"/>
<dbReference type="Proteomes" id="UP000034954">
    <property type="component" value="Unassembled WGS sequence"/>
</dbReference>
<evidence type="ECO:0000313" key="3">
    <source>
        <dbReference type="Proteomes" id="UP000034954"/>
    </source>
</evidence>
<keyword evidence="3" id="KW-1185">Reference proteome</keyword>